<dbReference type="Pfam" id="PF08367">
    <property type="entry name" value="M16C_assoc"/>
    <property type="match status" value="1"/>
</dbReference>
<gene>
    <name evidence="11" type="ORF">SHERM_23331</name>
</gene>
<dbReference type="Pfam" id="PF22516">
    <property type="entry name" value="PreP_C"/>
    <property type="match status" value="1"/>
</dbReference>
<dbReference type="InterPro" id="IPR055130">
    <property type="entry name" value="PreP_C"/>
</dbReference>
<dbReference type="FunFam" id="3.30.830.10:FF:000034">
    <property type="entry name" value="presequence protease 1, chloroplastic/mitochondrial"/>
    <property type="match status" value="1"/>
</dbReference>
<evidence type="ECO:0000259" key="10">
    <source>
        <dbReference type="SMART" id="SM01264"/>
    </source>
</evidence>
<comment type="subcellular location">
    <subcellularLocation>
        <location evidence="2">Mitochondrion</location>
    </subcellularLocation>
</comment>
<dbReference type="FunFam" id="3.30.830.10:FF:000029">
    <property type="entry name" value="Presequence protease 1"/>
    <property type="match status" value="1"/>
</dbReference>
<dbReference type="Gene3D" id="3.30.830.10">
    <property type="entry name" value="Metalloenzyme, LuxS/M16 peptidase-like"/>
    <property type="match status" value="4"/>
</dbReference>
<dbReference type="GO" id="GO:0005739">
    <property type="term" value="C:mitochondrion"/>
    <property type="evidence" value="ECO:0007669"/>
    <property type="project" value="UniProtKB-SubCell"/>
</dbReference>
<evidence type="ECO:0000256" key="2">
    <source>
        <dbReference type="ARBA" id="ARBA00004173"/>
    </source>
</evidence>
<sequence>MERVVLTRSFSSSPSSALVSARFFSRSLHRLARIPKRHRLVPNGHRRSLLRRHLGFISPASRQALQLERHFCPLSVRAVSTSPAQSSHADDDVAEKLGFEKVSEEFITECNSRAVLYKHRKTGSEIMSVSNDDENKVFGIVFRTPPKDSTGIPHILEHSVLCGSRKYPLKEPFVELLKGSLHTFLNAFTYPDRTCYPVASTNAKDFYNLVDVYLDAVFFPKCVEDIKTFQQEGWHYELNDPSEDIIYKGVVFNEMKGVYSQPDSILGRASQQALFPDNTYGVDSGGDPQVIPKLTFKEFQEFHRRYYHPSNARIWFYGDDDPSERLRILSEYLDKFEASSASEESRVHHQKLFSEPIRIVERYPAAEGEDLKKKHMVCLNWLLSETPLDSETELALGFLDHLLMGTPASPLRKVLLESRLGDAIVGGGVESELLQPQFSIGLKGVSDDDINKVEELIMTTFKKLAKEGFDSDAVEASMNTIEFSLRENNTGSFPRGLALMLNSIGKWIYDKDPFEPLKYQEPLKALKGRIAKEGSKSVFAPLIEKFILNNPHCATIEMQPDPDKASRDEATEKENLEKVKASLTQEDLAELARATHELKLKQETPDPPEALKCVPGLSLQDIPKKPIHIPIEVGDINGVKVLQHDLFTNDVLYAEVVFNMSSLKQELLPLVPLFCQSLLEMGTKDMDFVQLNQLIGRKTGGISVYPLTSSVHGREDPCSRIIVRGKAMSERTEDLFNLVNRVIQDVQLTDQKRFKQFVSQSKARMENRLRGSGHGIAATRMDAKLNTAGWISEQMGGLSYLEFLQALEKKVDNDWPEISSSLEEIRKTLISKNDCLINLTADANNLQNSEKYVSKFVDMLPETPPVGSTAWSARLPLKNEAIVIPTQVNYVGKAANLFEAGYQRKGSSYVISKYLGNTWLWDRVRVSGGAYGGFCDFDSHSGVFSYLSYRDPNLLKTLDIYDGTSNFLRELELDDDALTKAIIGTIGDVDAYQLPDAKGYSSLLRYLLGVTEEERQIRREEILSTRLSDFKEFADVVETVKDKGVVVAVASPEDVDAANKARPDFFQLKKAL</sequence>
<dbReference type="AlphaFoldDB" id="A0A9N7NF83"/>
<dbReference type="Pfam" id="PF05193">
    <property type="entry name" value="Peptidase_M16_C"/>
    <property type="match status" value="1"/>
</dbReference>
<evidence type="ECO:0000256" key="5">
    <source>
        <dbReference type="ARBA" id="ARBA00022723"/>
    </source>
</evidence>
<evidence type="ECO:0000256" key="6">
    <source>
        <dbReference type="ARBA" id="ARBA00022801"/>
    </source>
</evidence>
<evidence type="ECO:0000256" key="1">
    <source>
        <dbReference type="ARBA" id="ARBA00001947"/>
    </source>
</evidence>
<dbReference type="PANTHER" id="PTHR43016">
    <property type="entry name" value="PRESEQUENCE PROTEASE"/>
    <property type="match status" value="1"/>
</dbReference>
<dbReference type="Proteomes" id="UP001153555">
    <property type="component" value="Unassembled WGS sequence"/>
</dbReference>
<keyword evidence="8" id="KW-0482">Metalloprotease</keyword>
<comment type="cofactor">
    <cofactor evidence="1">
        <name>Zn(2+)</name>
        <dbReference type="ChEBI" id="CHEBI:29105"/>
    </cofactor>
</comment>
<evidence type="ECO:0000256" key="7">
    <source>
        <dbReference type="ARBA" id="ARBA00022833"/>
    </source>
</evidence>
<name>A0A9N7NF83_STRHE</name>
<evidence type="ECO:0000256" key="9">
    <source>
        <dbReference type="ARBA" id="ARBA00023128"/>
    </source>
</evidence>
<dbReference type="GO" id="GO:0046872">
    <property type="term" value="F:metal ion binding"/>
    <property type="evidence" value="ECO:0007669"/>
    <property type="project" value="UniProtKB-KW"/>
</dbReference>
<dbReference type="PANTHER" id="PTHR43016:SF13">
    <property type="entry name" value="PRESEQUENCE PROTEASE, MITOCHONDRIAL"/>
    <property type="match status" value="1"/>
</dbReference>
<keyword evidence="5" id="KW-0479">Metal-binding</keyword>
<keyword evidence="4 11" id="KW-0645">Protease</keyword>
<dbReference type="InterPro" id="IPR007863">
    <property type="entry name" value="Peptidase_M16_C"/>
</dbReference>
<evidence type="ECO:0000313" key="12">
    <source>
        <dbReference type="Proteomes" id="UP001153555"/>
    </source>
</evidence>
<protein>
    <submittedName>
        <fullName evidence="11">Presequence protease 2-chloroplastic/mitochondrial</fullName>
    </submittedName>
</protein>
<dbReference type="EMBL" id="CACSLK010027752">
    <property type="protein sequence ID" value="CAA0827636.1"/>
    <property type="molecule type" value="Genomic_DNA"/>
</dbReference>
<dbReference type="FunFam" id="3.30.830.10:FF:000009">
    <property type="entry name" value="Presequence protease, mitochondrial"/>
    <property type="match status" value="1"/>
</dbReference>
<feature type="domain" description="Peptidase M16C associated" evidence="10">
    <location>
        <begin position="558"/>
        <end position="807"/>
    </location>
</feature>
<evidence type="ECO:0000313" key="11">
    <source>
        <dbReference type="EMBL" id="CAA0827636.1"/>
    </source>
</evidence>
<comment type="similarity">
    <text evidence="3">Belongs to the peptidase M16 family. PreP subfamily.</text>
</comment>
<dbReference type="GO" id="GO:0016485">
    <property type="term" value="P:protein processing"/>
    <property type="evidence" value="ECO:0007669"/>
    <property type="project" value="TreeGrafter"/>
</dbReference>
<dbReference type="InterPro" id="IPR013578">
    <property type="entry name" value="Peptidase_M16C_assoc"/>
</dbReference>
<proteinExistence type="inferred from homology"/>
<dbReference type="Pfam" id="PF00675">
    <property type="entry name" value="Peptidase_M16"/>
    <property type="match status" value="1"/>
</dbReference>
<keyword evidence="6" id="KW-0378">Hydrolase</keyword>
<dbReference type="InterPro" id="IPR011765">
    <property type="entry name" value="Pept_M16_N"/>
</dbReference>
<comment type="caution">
    <text evidence="11">The sequence shown here is derived from an EMBL/GenBank/DDBJ whole genome shotgun (WGS) entry which is preliminary data.</text>
</comment>
<accession>A0A9N7NF83</accession>
<dbReference type="GO" id="GO:0009507">
    <property type="term" value="C:chloroplast"/>
    <property type="evidence" value="ECO:0007669"/>
    <property type="project" value="TreeGrafter"/>
</dbReference>
<dbReference type="SMART" id="SM01264">
    <property type="entry name" value="M16C_associated"/>
    <property type="match status" value="1"/>
</dbReference>
<evidence type="ECO:0000256" key="4">
    <source>
        <dbReference type="ARBA" id="ARBA00022670"/>
    </source>
</evidence>
<dbReference type="OrthoDB" id="10250783at2759"/>
<evidence type="ECO:0000256" key="3">
    <source>
        <dbReference type="ARBA" id="ARBA00007575"/>
    </source>
</evidence>
<keyword evidence="12" id="KW-1185">Reference proteome</keyword>
<reference evidence="11" key="1">
    <citation type="submission" date="2019-12" db="EMBL/GenBank/DDBJ databases">
        <authorList>
            <person name="Scholes J."/>
        </authorList>
    </citation>
    <scope>NUCLEOTIDE SEQUENCE</scope>
</reference>
<keyword evidence="9" id="KW-0496">Mitochondrion</keyword>
<dbReference type="InterPro" id="IPR011249">
    <property type="entry name" value="Metalloenz_LuxS/M16"/>
</dbReference>
<dbReference type="GO" id="GO:0004222">
    <property type="term" value="F:metalloendopeptidase activity"/>
    <property type="evidence" value="ECO:0007669"/>
    <property type="project" value="TreeGrafter"/>
</dbReference>
<evidence type="ECO:0000256" key="8">
    <source>
        <dbReference type="ARBA" id="ARBA00023049"/>
    </source>
</evidence>
<dbReference type="SUPFAM" id="SSF63411">
    <property type="entry name" value="LuxS/MPP-like metallohydrolase"/>
    <property type="match status" value="4"/>
</dbReference>
<organism evidence="11 12">
    <name type="scientific">Striga hermonthica</name>
    <name type="common">Purple witchweed</name>
    <name type="synonym">Buchnera hermonthica</name>
    <dbReference type="NCBI Taxonomy" id="68872"/>
    <lineage>
        <taxon>Eukaryota</taxon>
        <taxon>Viridiplantae</taxon>
        <taxon>Streptophyta</taxon>
        <taxon>Embryophyta</taxon>
        <taxon>Tracheophyta</taxon>
        <taxon>Spermatophyta</taxon>
        <taxon>Magnoliopsida</taxon>
        <taxon>eudicotyledons</taxon>
        <taxon>Gunneridae</taxon>
        <taxon>Pentapetalae</taxon>
        <taxon>asterids</taxon>
        <taxon>lamiids</taxon>
        <taxon>Lamiales</taxon>
        <taxon>Orobanchaceae</taxon>
        <taxon>Buchnereae</taxon>
        <taxon>Striga</taxon>
    </lineage>
</organism>
<keyword evidence="7" id="KW-0862">Zinc</keyword>